<dbReference type="Proteomes" id="UP000589292">
    <property type="component" value="Unassembled WGS sequence"/>
</dbReference>
<keyword evidence="1" id="KW-0732">Signal</keyword>
<organism evidence="2 3">
    <name type="scientific">Sphingomonas ursincola</name>
    <dbReference type="NCBI Taxonomy" id="56361"/>
    <lineage>
        <taxon>Bacteria</taxon>
        <taxon>Pseudomonadati</taxon>
        <taxon>Pseudomonadota</taxon>
        <taxon>Alphaproteobacteria</taxon>
        <taxon>Sphingomonadales</taxon>
        <taxon>Sphingomonadaceae</taxon>
        <taxon>Sphingomonas</taxon>
    </lineage>
</organism>
<evidence type="ECO:0000256" key="1">
    <source>
        <dbReference type="SAM" id="SignalP"/>
    </source>
</evidence>
<feature type="signal peptide" evidence="1">
    <location>
        <begin position="1"/>
        <end position="30"/>
    </location>
</feature>
<evidence type="ECO:0000313" key="2">
    <source>
        <dbReference type="EMBL" id="MBA1373801.1"/>
    </source>
</evidence>
<name>A0A7V8RC92_9SPHN</name>
<keyword evidence="3" id="KW-1185">Reference proteome</keyword>
<evidence type="ECO:0000313" key="3">
    <source>
        <dbReference type="Proteomes" id="UP000589292"/>
    </source>
</evidence>
<gene>
    <name evidence="2" type="ORF">FG486_05575</name>
</gene>
<dbReference type="EMBL" id="VDES01000001">
    <property type="protein sequence ID" value="MBA1373801.1"/>
    <property type="molecule type" value="Genomic_DNA"/>
</dbReference>
<proteinExistence type="predicted"/>
<accession>A0A7V8RC92</accession>
<dbReference type="AlphaFoldDB" id="A0A7V8RC92"/>
<dbReference type="RefSeq" id="WP_181266739.1">
    <property type="nucleotide sequence ID" value="NZ_BAAAGB010000002.1"/>
</dbReference>
<reference evidence="2 3" key="1">
    <citation type="journal article" date="1994" name="Int. J. Syst. Bacteriol.">
        <title>Phylogenetic positions of novel aerobic, bacteriochlorophyll a-containing bacteria and description of Roseococcus thiosulfatophilus gen. nov., sp. nov., Erythromicrobium ramosum gen. nov., sp. nov., and Erythrobacter litoralis sp. nov.</title>
        <authorList>
            <person name="Yurkov V."/>
            <person name="Stackebrandt E."/>
            <person name="Holmes A."/>
            <person name="Fuerst J.A."/>
            <person name="Hugenholtz P."/>
            <person name="Golecki J."/>
            <person name="Gad'on N."/>
            <person name="Gorlenko V.M."/>
            <person name="Kompantseva E.I."/>
            <person name="Drews G."/>
        </authorList>
    </citation>
    <scope>NUCLEOTIDE SEQUENCE [LARGE SCALE GENOMIC DNA]</scope>
    <source>
        <strain evidence="2 3">KR-99</strain>
    </source>
</reference>
<sequence>MNALRRPGGMASLCALLVALALVNAPLARAQGRVLVMENCNGGTTTIVIPERDDGLPKKQGDCAKACHAMTDRRTKGLAGKSGSHC</sequence>
<protein>
    <submittedName>
        <fullName evidence="2">Uncharacterized protein</fullName>
    </submittedName>
</protein>
<comment type="caution">
    <text evidence="2">The sequence shown here is derived from an EMBL/GenBank/DDBJ whole genome shotgun (WGS) entry which is preliminary data.</text>
</comment>
<feature type="chain" id="PRO_5031076778" evidence="1">
    <location>
        <begin position="31"/>
        <end position="86"/>
    </location>
</feature>